<keyword evidence="1" id="KW-0812">Transmembrane</keyword>
<gene>
    <name evidence="3" type="ORF">B0H17DRAFT_1205111</name>
</gene>
<dbReference type="Pfam" id="PF01926">
    <property type="entry name" value="MMR_HSR1"/>
    <property type="match status" value="1"/>
</dbReference>
<reference evidence="3" key="1">
    <citation type="submission" date="2023-03" db="EMBL/GenBank/DDBJ databases">
        <title>Massive genome expansion in bonnet fungi (Mycena s.s.) driven by repeated elements and novel gene families across ecological guilds.</title>
        <authorList>
            <consortium name="Lawrence Berkeley National Laboratory"/>
            <person name="Harder C.B."/>
            <person name="Miyauchi S."/>
            <person name="Viragh M."/>
            <person name="Kuo A."/>
            <person name="Thoen E."/>
            <person name="Andreopoulos B."/>
            <person name="Lu D."/>
            <person name="Skrede I."/>
            <person name="Drula E."/>
            <person name="Henrissat B."/>
            <person name="Morin E."/>
            <person name="Kohler A."/>
            <person name="Barry K."/>
            <person name="LaButti K."/>
            <person name="Morin E."/>
            <person name="Salamov A."/>
            <person name="Lipzen A."/>
            <person name="Mereny Z."/>
            <person name="Hegedus B."/>
            <person name="Baldrian P."/>
            <person name="Stursova M."/>
            <person name="Weitz H."/>
            <person name="Taylor A."/>
            <person name="Grigoriev I.V."/>
            <person name="Nagy L.G."/>
            <person name="Martin F."/>
            <person name="Kauserud H."/>
        </authorList>
    </citation>
    <scope>NUCLEOTIDE SEQUENCE</scope>
    <source>
        <strain evidence="3">CBHHK067</strain>
    </source>
</reference>
<keyword evidence="1" id="KW-1133">Transmembrane helix</keyword>
<dbReference type="AlphaFoldDB" id="A0AAD7D7S2"/>
<proteinExistence type="predicted"/>
<dbReference type="InterPro" id="IPR027417">
    <property type="entry name" value="P-loop_NTPase"/>
</dbReference>
<evidence type="ECO:0000313" key="4">
    <source>
        <dbReference type="Proteomes" id="UP001221757"/>
    </source>
</evidence>
<feature type="transmembrane region" description="Helical" evidence="1">
    <location>
        <begin position="343"/>
        <end position="373"/>
    </location>
</feature>
<dbReference type="SUPFAM" id="SSF52540">
    <property type="entry name" value="P-loop containing nucleoside triphosphate hydrolases"/>
    <property type="match status" value="1"/>
</dbReference>
<protein>
    <recommendedName>
        <fullName evidence="2">G domain-containing protein</fullName>
    </recommendedName>
</protein>
<name>A0AAD7D7S2_MYCRO</name>
<keyword evidence="1" id="KW-0472">Membrane</keyword>
<accession>A0AAD7D7S2</accession>
<feature type="domain" description="G" evidence="2">
    <location>
        <begin position="20"/>
        <end position="145"/>
    </location>
</feature>
<comment type="caution">
    <text evidence="3">The sequence shown here is derived from an EMBL/GenBank/DDBJ whole genome shotgun (WGS) entry which is preliminary data.</text>
</comment>
<evidence type="ECO:0000313" key="3">
    <source>
        <dbReference type="EMBL" id="KAJ7683407.1"/>
    </source>
</evidence>
<evidence type="ECO:0000259" key="2">
    <source>
        <dbReference type="Pfam" id="PF01926"/>
    </source>
</evidence>
<keyword evidence="4" id="KW-1185">Reference proteome</keyword>
<dbReference type="Gene3D" id="3.40.50.300">
    <property type="entry name" value="P-loop containing nucleotide triphosphate hydrolases"/>
    <property type="match status" value="1"/>
</dbReference>
<dbReference type="GO" id="GO:0005525">
    <property type="term" value="F:GTP binding"/>
    <property type="evidence" value="ECO:0007669"/>
    <property type="project" value="InterPro"/>
</dbReference>
<organism evidence="3 4">
    <name type="scientific">Mycena rosella</name>
    <name type="common">Pink bonnet</name>
    <name type="synonym">Agaricus rosellus</name>
    <dbReference type="NCBI Taxonomy" id="1033263"/>
    <lineage>
        <taxon>Eukaryota</taxon>
        <taxon>Fungi</taxon>
        <taxon>Dikarya</taxon>
        <taxon>Basidiomycota</taxon>
        <taxon>Agaricomycotina</taxon>
        <taxon>Agaricomycetes</taxon>
        <taxon>Agaricomycetidae</taxon>
        <taxon>Agaricales</taxon>
        <taxon>Marasmiineae</taxon>
        <taxon>Mycenaceae</taxon>
        <taxon>Mycena</taxon>
    </lineage>
</organism>
<sequence>MSEPLVPETERILRDCPQFRVLVVGKSGAGKSSLIGHTFGVDVKSVSTDQRGKCSINTEILSPQNSRFVLHDSMGFEPGNVENLQDVKNFISERSRARVTLKECLHAIWLCIQVPYAGGRALETGDEEVVEFALTHKVPVVVVFTQHDRLLSMINVELPKPGRTPEEIYKLCAEDARPIFQERCLVPLEQLSVKLNVELRWVCTSGLASKKHPNPDREALYDLVKTTCDLVQKDMGVDASMVYGMAQRASAELKIKTSVEVGMKRYWAGLASSAHFPGWTLLECLETVHKEITATWNFYDPQDDLINNEFSDQVKKIAQLATPDESEAKSWFNSEDREAAETWIGFFGATVAANAGLIIGTLGVTAWFGKFVLNVYRNTPETLRCFMAYLIDLTLVLHELFYVLPTTSPRTVTKENITEAFKRYSDSDLGRVHSEVRRYVAAQDLKQHRPRRTSK</sequence>
<dbReference type="InterPro" id="IPR006073">
    <property type="entry name" value="GTP-bd"/>
</dbReference>
<evidence type="ECO:0000256" key="1">
    <source>
        <dbReference type="SAM" id="Phobius"/>
    </source>
</evidence>
<dbReference type="Proteomes" id="UP001221757">
    <property type="component" value="Unassembled WGS sequence"/>
</dbReference>
<dbReference type="EMBL" id="JARKIE010000108">
    <property type="protein sequence ID" value="KAJ7683407.1"/>
    <property type="molecule type" value="Genomic_DNA"/>
</dbReference>